<evidence type="ECO:0000313" key="1">
    <source>
        <dbReference type="EMBL" id="KAG5272198.1"/>
    </source>
</evidence>
<dbReference type="EMBL" id="JADWDJ010000012">
    <property type="protein sequence ID" value="KAG5272198.1"/>
    <property type="molecule type" value="Genomic_DNA"/>
</dbReference>
<keyword evidence="2" id="KW-1185">Reference proteome</keyword>
<name>A0AAV6GAS5_9TELE</name>
<dbReference type="AlphaFoldDB" id="A0AAV6GAS5"/>
<accession>A0AAV6GAS5</accession>
<dbReference type="Proteomes" id="UP000823561">
    <property type="component" value="Chromosome 12"/>
</dbReference>
<proteinExistence type="predicted"/>
<organism evidence="1 2">
    <name type="scientific">Alosa alosa</name>
    <name type="common">allis shad</name>
    <dbReference type="NCBI Taxonomy" id="278164"/>
    <lineage>
        <taxon>Eukaryota</taxon>
        <taxon>Metazoa</taxon>
        <taxon>Chordata</taxon>
        <taxon>Craniata</taxon>
        <taxon>Vertebrata</taxon>
        <taxon>Euteleostomi</taxon>
        <taxon>Actinopterygii</taxon>
        <taxon>Neopterygii</taxon>
        <taxon>Teleostei</taxon>
        <taxon>Clupei</taxon>
        <taxon>Clupeiformes</taxon>
        <taxon>Clupeoidei</taxon>
        <taxon>Clupeidae</taxon>
        <taxon>Alosa</taxon>
    </lineage>
</organism>
<reference evidence="1" key="1">
    <citation type="submission" date="2020-10" db="EMBL/GenBank/DDBJ databases">
        <title>Chromosome-scale genome assembly of the Allis shad, Alosa alosa.</title>
        <authorList>
            <person name="Margot Z."/>
            <person name="Christophe K."/>
            <person name="Cabau C."/>
            <person name="Louis A."/>
            <person name="Berthelot C."/>
            <person name="Parey E."/>
            <person name="Roest Crollius H."/>
            <person name="Montfort J."/>
            <person name="Robinson-Rechavi M."/>
            <person name="Bucao C."/>
            <person name="Bouchez O."/>
            <person name="Gislard M."/>
            <person name="Lluch J."/>
            <person name="Milhes M."/>
            <person name="Lampietro C."/>
            <person name="Lopez Roques C."/>
            <person name="Donnadieu C."/>
            <person name="Braasch I."/>
            <person name="Desvignes T."/>
            <person name="Postlethwait J."/>
            <person name="Bobe J."/>
            <person name="Guiguen Y."/>
        </authorList>
    </citation>
    <scope>NUCLEOTIDE SEQUENCE</scope>
    <source>
        <strain evidence="1">M-15738</strain>
        <tissue evidence="1">Blood</tissue>
    </source>
</reference>
<protein>
    <submittedName>
        <fullName evidence="1">Uncharacterized protein</fullName>
    </submittedName>
</protein>
<comment type="caution">
    <text evidence="1">The sequence shown here is derived from an EMBL/GenBank/DDBJ whole genome shotgun (WGS) entry which is preliminary data.</text>
</comment>
<sequence length="52" mass="5924">MGSNLGLEIQVMWFGWGVVILNPLRLYSTFHFMSIDGLLHLPFTYAKPISVL</sequence>
<gene>
    <name evidence="1" type="ORF">AALO_G00162730</name>
</gene>
<evidence type="ECO:0000313" key="2">
    <source>
        <dbReference type="Proteomes" id="UP000823561"/>
    </source>
</evidence>